<dbReference type="FunFam" id="1.10.510.10:FF:000129">
    <property type="entry name" value="cysteine-rich receptor-like protein kinase 10"/>
    <property type="match status" value="1"/>
</dbReference>
<feature type="domain" description="Protein kinase" evidence="15">
    <location>
        <begin position="183"/>
        <end position="517"/>
    </location>
</feature>
<keyword evidence="12" id="KW-0675">Receptor</keyword>
<dbReference type="GeneID" id="108836284"/>
<dbReference type="OrthoDB" id="4062651at2759"/>
<keyword evidence="4" id="KW-0812">Transmembrane</keyword>
<keyword evidence="7" id="KW-0547">Nucleotide-binding</keyword>
<dbReference type="SUPFAM" id="SSF56112">
    <property type="entry name" value="Protein kinase-like (PK-like)"/>
    <property type="match status" value="1"/>
</dbReference>
<keyword evidence="11" id="KW-0472">Membrane</keyword>
<dbReference type="GO" id="GO:0004674">
    <property type="term" value="F:protein serine/threonine kinase activity"/>
    <property type="evidence" value="ECO:0007669"/>
    <property type="project" value="UniProtKB-KW"/>
</dbReference>
<evidence type="ECO:0000256" key="12">
    <source>
        <dbReference type="ARBA" id="ARBA00023170"/>
    </source>
</evidence>
<dbReference type="InterPro" id="IPR002902">
    <property type="entry name" value="GNK2"/>
</dbReference>
<keyword evidence="2" id="KW-0723">Serine/threonine-protein kinase</keyword>
<keyword evidence="5 14" id="KW-0732">Signal</keyword>
<evidence type="ECO:0000256" key="11">
    <source>
        <dbReference type="ARBA" id="ARBA00023136"/>
    </source>
</evidence>
<reference evidence="18" key="2">
    <citation type="submission" date="2025-08" db="UniProtKB">
        <authorList>
            <consortium name="RefSeq"/>
        </authorList>
    </citation>
    <scope>IDENTIFICATION</scope>
    <source>
        <tissue evidence="18">Leaf</tissue>
    </source>
</reference>
<dbReference type="InterPro" id="IPR008271">
    <property type="entry name" value="Ser/Thr_kinase_AS"/>
</dbReference>
<evidence type="ECO:0000256" key="3">
    <source>
        <dbReference type="ARBA" id="ARBA00022679"/>
    </source>
</evidence>
<evidence type="ECO:0000256" key="7">
    <source>
        <dbReference type="ARBA" id="ARBA00022741"/>
    </source>
</evidence>
<accession>A0A6J0LY10</accession>
<feature type="domain" description="Gnk2-homologous" evidence="16">
    <location>
        <begin position="134"/>
        <end position="249"/>
    </location>
</feature>
<dbReference type="PROSITE" id="PS50011">
    <property type="entry name" value="PROTEIN_KINASE_DOM"/>
    <property type="match status" value="1"/>
</dbReference>
<evidence type="ECO:0000256" key="4">
    <source>
        <dbReference type="ARBA" id="ARBA00022692"/>
    </source>
</evidence>
<evidence type="ECO:0000256" key="1">
    <source>
        <dbReference type="ARBA" id="ARBA00004167"/>
    </source>
</evidence>
<dbReference type="GO" id="GO:0042742">
    <property type="term" value="P:defense response to bacterium"/>
    <property type="evidence" value="ECO:0007669"/>
    <property type="project" value="TreeGrafter"/>
</dbReference>
<evidence type="ECO:0000313" key="18">
    <source>
        <dbReference type="RefSeq" id="XP_018464962.1"/>
    </source>
</evidence>
<dbReference type="PROSITE" id="PS51473">
    <property type="entry name" value="GNK2"/>
    <property type="match status" value="2"/>
</dbReference>
<evidence type="ECO:0000259" key="15">
    <source>
        <dbReference type="PROSITE" id="PS50011"/>
    </source>
</evidence>
<dbReference type="InterPro" id="IPR001245">
    <property type="entry name" value="Ser-Thr/Tyr_kinase_cat_dom"/>
</dbReference>
<name>A0A6J0LY10_RAPSA</name>
<feature type="signal peptide" evidence="14">
    <location>
        <begin position="1"/>
        <end position="18"/>
    </location>
</feature>
<dbReference type="Pfam" id="PF07714">
    <property type="entry name" value="PK_Tyr_Ser-Thr"/>
    <property type="match status" value="1"/>
</dbReference>
<dbReference type="Pfam" id="PF01657">
    <property type="entry name" value="Stress-antifung"/>
    <property type="match status" value="2"/>
</dbReference>
<keyword evidence="3" id="KW-0808">Transferase</keyword>
<feature type="domain" description="Gnk2-homologous" evidence="16">
    <location>
        <begin position="21"/>
        <end position="128"/>
    </location>
</feature>
<keyword evidence="8" id="KW-0418">Kinase</keyword>
<dbReference type="PANTHER" id="PTHR27002:SF1025">
    <property type="entry name" value="CYSTEINE-RICH RECEPTOR-LIKE PROTEIN KINASE 30-RELATED"/>
    <property type="match status" value="1"/>
</dbReference>
<dbReference type="FunFam" id="3.30.430.20:FF:000007">
    <property type="entry name" value="Cysteine-rich receptor-like protein kinase 11"/>
    <property type="match status" value="1"/>
</dbReference>
<dbReference type="CDD" id="cd23509">
    <property type="entry name" value="Gnk2-like"/>
    <property type="match status" value="2"/>
</dbReference>
<dbReference type="GO" id="GO:0005886">
    <property type="term" value="C:plasma membrane"/>
    <property type="evidence" value="ECO:0007669"/>
    <property type="project" value="TreeGrafter"/>
</dbReference>
<keyword evidence="17" id="KW-1185">Reference proteome</keyword>
<evidence type="ECO:0000256" key="8">
    <source>
        <dbReference type="ARBA" id="ARBA00022777"/>
    </source>
</evidence>
<keyword evidence="9" id="KW-0067">ATP-binding</keyword>
<dbReference type="KEGG" id="rsz:108836284"/>
<reference evidence="17" key="1">
    <citation type="journal article" date="2019" name="Database">
        <title>The radish genome database (RadishGD): an integrated information resource for radish genomics.</title>
        <authorList>
            <person name="Yu H.J."/>
            <person name="Baek S."/>
            <person name="Lee Y.J."/>
            <person name="Cho A."/>
            <person name="Mun J.H."/>
        </authorList>
    </citation>
    <scope>NUCLEOTIDE SEQUENCE [LARGE SCALE GENOMIC DNA]</scope>
    <source>
        <strain evidence="17">cv. WK10039</strain>
    </source>
</reference>
<evidence type="ECO:0000256" key="2">
    <source>
        <dbReference type="ARBA" id="ARBA00022527"/>
    </source>
</evidence>
<organism evidence="17 18">
    <name type="scientific">Raphanus sativus</name>
    <name type="common">Radish</name>
    <name type="synonym">Raphanus raphanistrum var. sativus</name>
    <dbReference type="NCBI Taxonomy" id="3726"/>
    <lineage>
        <taxon>Eukaryota</taxon>
        <taxon>Viridiplantae</taxon>
        <taxon>Streptophyta</taxon>
        <taxon>Embryophyta</taxon>
        <taxon>Tracheophyta</taxon>
        <taxon>Spermatophyta</taxon>
        <taxon>Magnoliopsida</taxon>
        <taxon>eudicotyledons</taxon>
        <taxon>Gunneridae</taxon>
        <taxon>Pentapetalae</taxon>
        <taxon>rosids</taxon>
        <taxon>malvids</taxon>
        <taxon>Brassicales</taxon>
        <taxon>Brassicaceae</taxon>
        <taxon>Brassiceae</taxon>
        <taxon>Raphanus</taxon>
    </lineage>
</organism>
<dbReference type="Gene3D" id="3.30.200.20">
    <property type="entry name" value="Phosphorylase Kinase, domain 1"/>
    <property type="match status" value="1"/>
</dbReference>
<feature type="chain" id="PRO_5026804273" evidence="14">
    <location>
        <begin position="19"/>
        <end position="567"/>
    </location>
</feature>
<keyword evidence="6" id="KW-0677">Repeat</keyword>
<evidence type="ECO:0000256" key="6">
    <source>
        <dbReference type="ARBA" id="ARBA00022737"/>
    </source>
</evidence>
<dbReference type="PANTHER" id="PTHR27002">
    <property type="entry name" value="RECEPTOR-LIKE SERINE/THREONINE-PROTEIN KINASE SD1-8"/>
    <property type="match status" value="1"/>
</dbReference>
<keyword evidence="13" id="KW-0325">Glycoprotein</keyword>
<dbReference type="PROSITE" id="PS00108">
    <property type="entry name" value="PROTEIN_KINASE_ST"/>
    <property type="match status" value="1"/>
</dbReference>
<evidence type="ECO:0000256" key="5">
    <source>
        <dbReference type="ARBA" id="ARBA00022729"/>
    </source>
</evidence>
<dbReference type="RefSeq" id="XP_018464962.1">
    <property type="nucleotide sequence ID" value="XM_018609460.2"/>
</dbReference>
<keyword evidence="10" id="KW-1133">Transmembrane helix</keyword>
<dbReference type="GO" id="GO:0005524">
    <property type="term" value="F:ATP binding"/>
    <property type="evidence" value="ECO:0007669"/>
    <property type="project" value="UniProtKB-KW"/>
</dbReference>
<dbReference type="InterPro" id="IPR038408">
    <property type="entry name" value="GNK2_sf"/>
</dbReference>
<dbReference type="Gene3D" id="3.30.430.20">
    <property type="entry name" value="Gnk2 domain, C-X8-C-X2-C motif"/>
    <property type="match status" value="2"/>
</dbReference>
<dbReference type="Gene3D" id="1.10.510.10">
    <property type="entry name" value="Transferase(Phosphotransferase) domain 1"/>
    <property type="match status" value="1"/>
</dbReference>
<evidence type="ECO:0000256" key="14">
    <source>
        <dbReference type="SAM" id="SignalP"/>
    </source>
</evidence>
<dbReference type="SMART" id="SM00220">
    <property type="entry name" value="S_TKc"/>
    <property type="match status" value="1"/>
</dbReference>
<dbReference type="AlphaFoldDB" id="A0A6J0LY10"/>
<dbReference type="FunFam" id="3.30.430.20:FF:000003">
    <property type="entry name" value="Cysteine-rich RLK (RECEPTOR-like protein kinase) 10"/>
    <property type="match status" value="1"/>
</dbReference>
<evidence type="ECO:0000259" key="16">
    <source>
        <dbReference type="PROSITE" id="PS51473"/>
    </source>
</evidence>
<dbReference type="Proteomes" id="UP000504610">
    <property type="component" value="Chromosome 2"/>
</dbReference>
<sequence length="567" mass="63391">MRLTNLLSLVFLLLPVSATVVSAQICLENFGTFRPGGTFDRNRQLILSSLASEVTAHDGFFNGSTGKDPDQVYAMGMCIPGAKQELCSECIKASSDQLRLSCPNQTASFYWSGGGKTLCMARYSNRPSFSQFYTDPPSIGYNTGDLRTNLTAFDKLLARLLVRMVSETSSSSGKDLSVSNSRFYVADVAALTSYQMIYALMQCTPDVSPSSCNTCLRQSIDNYVDCCRGKQGGYVYRPNCILRWDLYPFDGAFDLLSKAPSYEPELQPPPPLLANKGEMEFKNEVLLVAKLQHRNLVRLLGFSLHGEEKILVYEFVPNKSLDYFLFDPTKKCQLDWIRRYNIIGGITRGILYLHQDSRLTIIHRDIKASNILLDADMNPKIADFGMARNFRDHQTEANTGRVVGTFGYMSPEYVTHGQFSTKSDVYSFGVLVLEIVSGKKNSSFYQRNGSVYNLVTYVWRLWNSDSLLELIDPTMGESYEKDEVIRCIHIGLLCVQEAPSDRPAMSTVFQMLTNSSIILPVPRSPGFFFRNKPNLDPLTYLSEPGESSSKSVPCSINNATITAVTPR</sequence>
<evidence type="ECO:0000256" key="13">
    <source>
        <dbReference type="ARBA" id="ARBA00023180"/>
    </source>
</evidence>
<dbReference type="InterPro" id="IPR011009">
    <property type="entry name" value="Kinase-like_dom_sf"/>
</dbReference>
<comment type="subcellular location">
    <subcellularLocation>
        <location evidence="1">Membrane</location>
        <topology evidence="1">Single-pass membrane protein</topology>
    </subcellularLocation>
</comment>
<proteinExistence type="predicted"/>
<dbReference type="InterPro" id="IPR000719">
    <property type="entry name" value="Prot_kinase_dom"/>
</dbReference>
<gene>
    <name evidence="18" type="primary">LOC108836284</name>
</gene>
<protein>
    <submittedName>
        <fullName evidence="18">Cysteine-rich receptor-like protein kinase 30</fullName>
    </submittedName>
</protein>
<evidence type="ECO:0000313" key="17">
    <source>
        <dbReference type="Proteomes" id="UP000504610"/>
    </source>
</evidence>
<evidence type="ECO:0000256" key="9">
    <source>
        <dbReference type="ARBA" id="ARBA00022840"/>
    </source>
</evidence>
<evidence type="ECO:0000256" key="10">
    <source>
        <dbReference type="ARBA" id="ARBA00022989"/>
    </source>
</evidence>